<evidence type="ECO:0000256" key="1">
    <source>
        <dbReference type="SAM" id="Coils"/>
    </source>
</evidence>
<reference evidence="2 3" key="1">
    <citation type="journal article" date="2013" name="Curr. Biol.">
        <title>The Genome of the Foraminiferan Reticulomyxa filosa.</title>
        <authorList>
            <person name="Glockner G."/>
            <person name="Hulsmann N."/>
            <person name="Schleicher M."/>
            <person name="Noegel A.A."/>
            <person name="Eichinger L."/>
            <person name="Gallinger C."/>
            <person name="Pawlowski J."/>
            <person name="Sierra R."/>
            <person name="Euteneuer U."/>
            <person name="Pillet L."/>
            <person name="Moustafa A."/>
            <person name="Platzer M."/>
            <person name="Groth M."/>
            <person name="Szafranski K."/>
            <person name="Schliwa M."/>
        </authorList>
    </citation>
    <scope>NUCLEOTIDE SEQUENCE [LARGE SCALE GENOMIC DNA]</scope>
</reference>
<protein>
    <submittedName>
        <fullName evidence="2">Uncharacterized protein</fullName>
    </submittedName>
</protein>
<organism evidence="2 3">
    <name type="scientific">Reticulomyxa filosa</name>
    <dbReference type="NCBI Taxonomy" id="46433"/>
    <lineage>
        <taxon>Eukaryota</taxon>
        <taxon>Sar</taxon>
        <taxon>Rhizaria</taxon>
        <taxon>Retaria</taxon>
        <taxon>Foraminifera</taxon>
        <taxon>Monothalamids</taxon>
        <taxon>Reticulomyxidae</taxon>
        <taxon>Reticulomyxa</taxon>
    </lineage>
</organism>
<evidence type="ECO:0000313" key="3">
    <source>
        <dbReference type="Proteomes" id="UP000023152"/>
    </source>
</evidence>
<dbReference type="EMBL" id="ASPP01040979">
    <property type="protein sequence ID" value="ETO00458.1"/>
    <property type="molecule type" value="Genomic_DNA"/>
</dbReference>
<feature type="non-terminal residue" evidence="2">
    <location>
        <position position="199"/>
    </location>
</feature>
<accession>X6LEQ6</accession>
<proteinExistence type="predicted"/>
<comment type="caution">
    <text evidence="2">The sequence shown here is derived from an EMBL/GenBank/DDBJ whole genome shotgun (WGS) entry which is preliminary data.</text>
</comment>
<keyword evidence="3" id="KW-1185">Reference proteome</keyword>
<gene>
    <name evidence="2" type="ORF">RFI_36986</name>
</gene>
<name>X6LEQ6_RETFI</name>
<keyword evidence="1" id="KW-0175">Coiled coil</keyword>
<feature type="coiled-coil region" evidence="1">
    <location>
        <begin position="142"/>
        <end position="197"/>
    </location>
</feature>
<dbReference type="Proteomes" id="UP000023152">
    <property type="component" value="Unassembled WGS sequence"/>
</dbReference>
<sequence length="199" mass="23843">MKEMQKREKEWRDEIQAKFDQSLASIRVEIAKQEADFGEAANENDLYRQRINELIEHEKQRSQDFEKYRDEISQIESVFFLIIIIIENLQSSEKSGIQRVLEKNKEQMHDLTTKLAKTIQMNVMMQQRCTDNEYIGQFQEMKKTMLKQNKEFRQNKKDLQSKYTQLNAFNEATKLSADTIYRKNETLETLCKNLQQQND</sequence>
<evidence type="ECO:0000313" key="2">
    <source>
        <dbReference type="EMBL" id="ETO00458.1"/>
    </source>
</evidence>
<dbReference type="AlphaFoldDB" id="X6LEQ6"/>